<evidence type="ECO:0000313" key="4">
    <source>
        <dbReference type="EMBL" id="KAJ0975275.1"/>
    </source>
</evidence>
<dbReference type="Proteomes" id="UP001085076">
    <property type="component" value="Miscellaneous, Linkage group lg04"/>
</dbReference>
<evidence type="ECO:0000256" key="1">
    <source>
        <dbReference type="ARBA" id="ARBA00023315"/>
    </source>
</evidence>
<feature type="domain" description="FAE" evidence="3">
    <location>
        <begin position="276"/>
        <end position="368"/>
    </location>
</feature>
<keyword evidence="1" id="KW-0808">Transferase</keyword>
<dbReference type="GO" id="GO:0006633">
    <property type="term" value="P:fatty acid biosynthetic process"/>
    <property type="evidence" value="ECO:0007669"/>
    <property type="project" value="InterPro"/>
</dbReference>
<protein>
    <recommendedName>
        <fullName evidence="3">FAE domain-containing protein</fullName>
    </recommendedName>
</protein>
<sequence>MICRSSRAQGHVEASPPLLIISKGNRADHGDESESIHRDLIAGRHITSIKPSNAQGKDTWLDEGEKQMTVKHVNDVNHANANAPPSNTFNINDIEKITSLTTYSHDDKDEGTESDEGFNDDLVREIELKMENMWNENLNWEGEIKGEGEDMIDLTRDSQNESPSKLIPLEEKGDDIEDLNDPEDINKGSNETAHVEPGPDHSPRSPGPEDNQNPRPVKLKEQGPPNNNPNSEIDPSKYKWRFVNGVWNYMADSTWEVLMENLDRGMKDPCATSDHKHAMFLPKCLFRMPPAYAFFSKRRRDARRTKYHLLHIVRTYKGVDDKAYRCVYEEQDSDGNVGISLSKDLMAIPLDTLKANITTIGLVFLPASK</sequence>
<comment type="caution">
    <text evidence="4">The sequence shown here is derived from an EMBL/GenBank/DDBJ whole genome shotgun (WGS) entry which is preliminary data.</text>
</comment>
<dbReference type="GO" id="GO:0016747">
    <property type="term" value="F:acyltransferase activity, transferring groups other than amino-acyl groups"/>
    <property type="evidence" value="ECO:0007669"/>
    <property type="project" value="InterPro"/>
</dbReference>
<feature type="compositionally biased region" description="Basic and acidic residues" evidence="2">
    <location>
        <begin position="193"/>
        <end position="203"/>
    </location>
</feature>
<proteinExistence type="predicted"/>
<dbReference type="GO" id="GO:0016020">
    <property type="term" value="C:membrane"/>
    <property type="evidence" value="ECO:0007669"/>
    <property type="project" value="InterPro"/>
</dbReference>
<organism evidence="4 5">
    <name type="scientific">Dioscorea zingiberensis</name>
    <dbReference type="NCBI Taxonomy" id="325984"/>
    <lineage>
        <taxon>Eukaryota</taxon>
        <taxon>Viridiplantae</taxon>
        <taxon>Streptophyta</taxon>
        <taxon>Embryophyta</taxon>
        <taxon>Tracheophyta</taxon>
        <taxon>Spermatophyta</taxon>
        <taxon>Magnoliopsida</taxon>
        <taxon>Liliopsida</taxon>
        <taxon>Dioscoreales</taxon>
        <taxon>Dioscoreaceae</taxon>
        <taxon>Dioscorea</taxon>
    </lineage>
</organism>
<dbReference type="InterPro" id="IPR012392">
    <property type="entry name" value="3-ktacl-CoA_syn"/>
</dbReference>
<feature type="region of interest" description="Disordered" evidence="2">
    <location>
        <begin position="155"/>
        <end position="235"/>
    </location>
</feature>
<evidence type="ECO:0000256" key="2">
    <source>
        <dbReference type="SAM" id="MobiDB-lite"/>
    </source>
</evidence>
<accession>A0A9D5CLE0</accession>
<feature type="compositionally biased region" description="Acidic residues" evidence="2">
    <location>
        <begin position="172"/>
        <end position="183"/>
    </location>
</feature>
<keyword evidence="5" id="KW-1185">Reference proteome</keyword>
<dbReference type="AlphaFoldDB" id="A0A9D5CLE0"/>
<gene>
    <name evidence="4" type="ORF">J5N97_017240</name>
</gene>
<feature type="compositionally biased region" description="Polar residues" evidence="2">
    <location>
        <begin position="224"/>
        <end position="233"/>
    </location>
</feature>
<reference evidence="4" key="1">
    <citation type="submission" date="2021-03" db="EMBL/GenBank/DDBJ databases">
        <authorList>
            <person name="Li Z."/>
            <person name="Yang C."/>
        </authorList>
    </citation>
    <scope>NUCLEOTIDE SEQUENCE</scope>
    <source>
        <strain evidence="4">Dzin_1.0</strain>
        <tissue evidence="4">Leaf</tissue>
    </source>
</reference>
<reference evidence="4" key="2">
    <citation type="journal article" date="2022" name="Hortic Res">
        <title>The genome of Dioscorea zingiberensis sheds light on the biosynthesis, origin and evolution of the medicinally important diosgenin saponins.</title>
        <authorList>
            <person name="Li Y."/>
            <person name="Tan C."/>
            <person name="Li Z."/>
            <person name="Guo J."/>
            <person name="Li S."/>
            <person name="Chen X."/>
            <person name="Wang C."/>
            <person name="Dai X."/>
            <person name="Yang H."/>
            <person name="Song W."/>
            <person name="Hou L."/>
            <person name="Xu J."/>
            <person name="Tong Z."/>
            <person name="Xu A."/>
            <person name="Yuan X."/>
            <person name="Wang W."/>
            <person name="Yang Q."/>
            <person name="Chen L."/>
            <person name="Sun Z."/>
            <person name="Wang K."/>
            <person name="Pan B."/>
            <person name="Chen J."/>
            <person name="Bao Y."/>
            <person name="Liu F."/>
            <person name="Qi X."/>
            <person name="Gang D.R."/>
            <person name="Wen J."/>
            <person name="Li J."/>
        </authorList>
    </citation>
    <scope>NUCLEOTIDE SEQUENCE</scope>
    <source>
        <strain evidence="4">Dzin_1.0</strain>
    </source>
</reference>
<evidence type="ECO:0000259" key="3">
    <source>
        <dbReference type="Pfam" id="PF08392"/>
    </source>
</evidence>
<evidence type="ECO:0000313" key="5">
    <source>
        <dbReference type="Proteomes" id="UP001085076"/>
    </source>
</evidence>
<dbReference type="EMBL" id="JAGGNH010000004">
    <property type="protein sequence ID" value="KAJ0975275.1"/>
    <property type="molecule type" value="Genomic_DNA"/>
</dbReference>
<dbReference type="InterPro" id="IPR013601">
    <property type="entry name" value="FAE1_typ3_polyketide_synth"/>
</dbReference>
<keyword evidence="1" id="KW-0012">Acyltransferase</keyword>
<dbReference type="Pfam" id="PF08392">
    <property type="entry name" value="FAE1_CUT1_RppA"/>
    <property type="match status" value="1"/>
</dbReference>
<dbReference type="PANTHER" id="PTHR31561">
    <property type="entry name" value="3-KETOACYL-COA SYNTHASE"/>
    <property type="match status" value="1"/>
</dbReference>
<name>A0A9D5CLE0_9LILI</name>